<reference evidence="1" key="1">
    <citation type="submission" date="2021-05" db="EMBL/GenBank/DDBJ databases">
        <authorList>
            <person name="Pan Q."/>
            <person name="Jouanno E."/>
            <person name="Zahm M."/>
            <person name="Klopp C."/>
            <person name="Cabau C."/>
            <person name="Louis A."/>
            <person name="Berthelot C."/>
            <person name="Parey E."/>
            <person name="Roest Crollius H."/>
            <person name="Montfort J."/>
            <person name="Robinson-Rechavi M."/>
            <person name="Bouchez O."/>
            <person name="Lampietro C."/>
            <person name="Lopez Roques C."/>
            <person name="Donnadieu C."/>
            <person name="Postlethwait J."/>
            <person name="Bobe J."/>
            <person name="Dillon D."/>
            <person name="Chandos A."/>
            <person name="von Hippel F."/>
            <person name="Guiguen Y."/>
        </authorList>
    </citation>
    <scope>NUCLEOTIDE SEQUENCE</scope>
    <source>
        <strain evidence="1">YG-Jan2019</strain>
    </source>
</reference>
<dbReference type="Proteomes" id="UP001157502">
    <property type="component" value="Chromosome 29"/>
</dbReference>
<evidence type="ECO:0000313" key="2">
    <source>
        <dbReference type="Proteomes" id="UP001157502"/>
    </source>
</evidence>
<name>A0ACC2FEQ7_DALPE</name>
<keyword evidence="2" id="KW-1185">Reference proteome</keyword>
<protein>
    <submittedName>
        <fullName evidence="1">Uncharacterized protein</fullName>
    </submittedName>
</protein>
<dbReference type="EMBL" id="CM055756">
    <property type="protein sequence ID" value="KAJ7989832.1"/>
    <property type="molecule type" value="Genomic_DNA"/>
</dbReference>
<proteinExistence type="predicted"/>
<organism evidence="1 2">
    <name type="scientific">Dallia pectoralis</name>
    <name type="common">Alaska blackfish</name>
    <dbReference type="NCBI Taxonomy" id="75939"/>
    <lineage>
        <taxon>Eukaryota</taxon>
        <taxon>Metazoa</taxon>
        <taxon>Chordata</taxon>
        <taxon>Craniata</taxon>
        <taxon>Vertebrata</taxon>
        <taxon>Euteleostomi</taxon>
        <taxon>Actinopterygii</taxon>
        <taxon>Neopterygii</taxon>
        <taxon>Teleostei</taxon>
        <taxon>Protacanthopterygii</taxon>
        <taxon>Esociformes</taxon>
        <taxon>Umbridae</taxon>
        <taxon>Dallia</taxon>
    </lineage>
</organism>
<gene>
    <name evidence="1" type="ORF">DPEC_G00308580</name>
</gene>
<accession>A0ACC2FEQ7</accession>
<evidence type="ECO:0000313" key="1">
    <source>
        <dbReference type="EMBL" id="KAJ7989832.1"/>
    </source>
</evidence>
<comment type="caution">
    <text evidence="1">The sequence shown here is derived from an EMBL/GenBank/DDBJ whole genome shotgun (WGS) entry which is preliminary data.</text>
</comment>
<sequence>MAYSVSFNLNPVVDPELGSLQSTDTGQNSLTTEHRTETTPEGDIGSPETLEIKVISKEDEQISDVREPAPERGLQDCESTQTSPLVRNHWSATTLKVLSSMPSRSIGQQSHLGMVSRCTIRRTQLSRHRRQTTDSSLSSRRVVRGNEDAAEEDTKTQELVNNLKTLSTVGQVRVLRSTPLSLAEKSKLRKLAHCDKVGQSLLSSEVSFWRNIKRASHQSLFAILSFFGSLRFWQVPLKRLGGRFGTGVLSYFLLLRTLLFFNIIPSFINGIFLVLPQAIHPPRRDTHARTLNFTGLELVTATGFLSDSVMFYGHYTNSTIDRGCGLVVKVHDGDTPPRSACGGASEPQMMAYSMPLAYTFSVGVVCFITCVALLYSMSKSFGLCFQVLSSHENLASKIFCFWDFKVTRKTSVRLQSENISTQLKELLSKGNCREDTGDRLHKLCGIVVCPLAWSLCLGATFFFALGVHYTAKYLPPCNYTTDHGPVNKDIYAGEARLLVLPAVVSCGNLLLPGLFNVVSFIENYSSPRLCFFVAIFRNFLLKICILGVLCNHWFGKVAVEPARYGVQCWESCLGQEMYRFLLMDFIFTVLYMVVGESILKVFCQVVLRRNRQPLFDIARNVLELIYGQTLTWLGVFFAPLLPTVQIFRLLVLFHMKRNSLLMNCQVSGKLWRASHLITIFISLLCFSSFLGASVFVTFAVWTIKPSTGCGPFRNLPTMLHSTKQWAHELAKANPKLAWLDWVQGNMVENPLFWFLVSVVLQTVIYIQTQVLDGQKRIMILLQEQRQNEGKDITFLITKLQAAHEGGASTASIQASDTGQ</sequence>